<feature type="compositionally biased region" description="Low complexity" evidence="2">
    <location>
        <begin position="826"/>
        <end position="840"/>
    </location>
</feature>
<dbReference type="AlphaFoldDB" id="A0A517L5J0"/>
<feature type="region of interest" description="Disordered" evidence="2">
    <location>
        <begin position="574"/>
        <end position="625"/>
    </location>
</feature>
<feature type="region of interest" description="Disordered" evidence="2">
    <location>
        <begin position="917"/>
        <end position="1172"/>
    </location>
</feature>
<evidence type="ECO:0000256" key="2">
    <source>
        <dbReference type="SAM" id="MobiDB-lite"/>
    </source>
</evidence>
<dbReference type="SMART" id="SM00060">
    <property type="entry name" value="FN3"/>
    <property type="match status" value="1"/>
</dbReference>
<dbReference type="CDD" id="cd00063">
    <property type="entry name" value="FN3"/>
    <property type="match status" value="1"/>
</dbReference>
<keyword evidence="3" id="KW-0472">Membrane</keyword>
<dbReference type="EMBL" id="CP042189">
    <property type="protein sequence ID" value="QDS70910.1"/>
    <property type="molecule type" value="Genomic_DNA"/>
</dbReference>
<organism evidence="5 6">
    <name type="scientific">Venturia effusa</name>
    <dbReference type="NCBI Taxonomy" id="50376"/>
    <lineage>
        <taxon>Eukaryota</taxon>
        <taxon>Fungi</taxon>
        <taxon>Dikarya</taxon>
        <taxon>Ascomycota</taxon>
        <taxon>Pezizomycotina</taxon>
        <taxon>Dothideomycetes</taxon>
        <taxon>Pleosporomycetidae</taxon>
        <taxon>Venturiales</taxon>
        <taxon>Venturiaceae</taxon>
        <taxon>Venturia</taxon>
    </lineage>
</organism>
<feature type="compositionally biased region" description="Basic and acidic residues" evidence="2">
    <location>
        <begin position="692"/>
        <end position="701"/>
    </location>
</feature>
<feature type="compositionally biased region" description="Polar residues" evidence="2">
    <location>
        <begin position="1026"/>
        <end position="1037"/>
    </location>
</feature>
<feature type="compositionally biased region" description="Polar residues" evidence="2">
    <location>
        <begin position="702"/>
        <end position="717"/>
    </location>
</feature>
<feature type="region of interest" description="Disordered" evidence="2">
    <location>
        <begin position="736"/>
        <end position="796"/>
    </location>
</feature>
<dbReference type="Gene3D" id="2.60.40.10">
    <property type="entry name" value="Immunoglobulins"/>
    <property type="match status" value="1"/>
</dbReference>
<accession>A0A517L5J0</accession>
<evidence type="ECO:0000313" key="6">
    <source>
        <dbReference type="Proteomes" id="UP000316270"/>
    </source>
</evidence>
<evidence type="ECO:0000259" key="4">
    <source>
        <dbReference type="PROSITE" id="PS50853"/>
    </source>
</evidence>
<feature type="region of interest" description="Disordered" evidence="2">
    <location>
        <begin position="646"/>
        <end position="717"/>
    </location>
</feature>
<name>A0A517L5J0_9PEZI</name>
<feature type="transmembrane region" description="Helical" evidence="3">
    <location>
        <begin position="36"/>
        <end position="58"/>
    </location>
</feature>
<feature type="compositionally biased region" description="Gly residues" evidence="2">
    <location>
        <begin position="772"/>
        <end position="782"/>
    </location>
</feature>
<evidence type="ECO:0000256" key="1">
    <source>
        <dbReference type="SAM" id="Coils"/>
    </source>
</evidence>
<sequence>MEVVPMPSEEFLLLLAGPLLSYYSNQNRPNSEMERFVHFALGHSTTTVVISALAWLVLRFYQVLSKPSDELISLLGLEVPIPPALSLAGIRADGVVLNWKAPDQQKSTTVKHYIHINGVNVGELSPQETSIAVTGLRPETNYIIRVIAVNPSNFEAKSEAIRVQTKPATSKDFFQESLEPGSTPESDDTVIPTIQPCKMVADPAVALPTPPPMHREHSGSLSQQKRGLGGRRPSPAVLAVDDHESAAYDGNISDLTSKLDKLRSEIEISEGDLTKEDEEYETSQASLTKQKNYLKQAVADKEGASKSLKKLAQDLTNQNSVAQSKRTAAEKQLQLKQQERQKLRDDIERWEQEIVAMHAEAERMAVDKVTYREEADHKLAELKEEHAKETATNKLVEETLRTTITKIKDLETEKERLDQEYPEIAPGAGSFSSEEELKWRQYIHELEISYGVIAGRLVQAKQWAEDAQMTLGLWQQRRNSQPQLFVTAPQLDLIPGRCHSQRGSRTMSLRNELSPSGPIFGDGTVPPYTASMSNISPAFPNAVPLPFFNIKNGTLDHLDNGATLQEHMRLNGMTQEEEERLTAGAPTSPAGPGGFLPTGLLGDEMDPTRSLDSFTSSNRSSPANANALPNVIPNVLSSPVNANVLPGLGAPQTLRRTTGDPSSPHSNQSASPRAFASPKASMTHLPFSPESHFMKDSDGRSIHSTTSSFRNSAVGNGAANTTTRFANLFGFSRQRGKTFSDEGPALGTLKLSERQSFPRQDGAENSSRLGFGRRGSGSGGTWMGNLGSAFSRNSDPPRAAVLAASKPRLSMFSGKTDSWSIDAVGDRPGSPSRPDSSASSEHVLPKPSSDAQIRFGWGDAHRQSPLGAEWSTAAMNSWSRHPSRRPSIQHGNSHGYLDTSFLDGGIDMEYGFQRRSPKLAPIGTRPASQISTGSIEKPRLNPAAPSFNINTFFTREKKEKAEKESKPRNKKGKGKEKELVPPDTPTPATPSLVFEDSEVPEENDRLKYAGSISTTADTNETRDSLEQTNSRTPSQIDPSAGGQKETLMQKLSRKSSASMFNFPGFGKEKSGRFKKSSQQGEQGTPDETDEEGTSMNSNRTPDVSRSFEFEGKGGASPLIGAQERTSKEKDRSSGFLRSLRRNKSDKAPSLHDSIASDQAEEEDGAESWTAAG</sequence>
<feature type="region of interest" description="Disordered" evidence="2">
    <location>
        <begin position="820"/>
        <end position="853"/>
    </location>
</feature>
<evidence type="ECO:0000313" key="5">
    <source>
        <dbReference type="EMBL" id="QDS70910.1"/>
    </source>
</evidence>
<dbReference type="InterPro" id="IPR003961">
    <property type="entry name" value="FN3_dom"/>
</dbReference>
<feature type="region of interest" description="Disordered" evidence="2">
    <location>
        <begin position="209"/>
        <end position="233"/>
    </location>
</feature>
<keyword evidence="1" id="KW-0175">Coiled coil</keyword>
<feature type="domain" description="Fibronectin type-III" evidence="4">
    <location>
        <begin position="79"/>
        <end position="168"/>
    </location>
</feature>
<feature type="compositionally biased region" description="Basic and acidic residues" evidence="2">
    <location>
        <begin position="954"/>
        <end position="967"/>
    </location>
</feature>
<dbReference type="PROSITE" id="PS50853">
    <property type="entry name" value="FN3"/>
    <property type="match status" value="1"/>
</dbReference>
<dbReference type="SUPFAM" id="SSF49265">
    <property type="entry name" value="Fibronectin type III"/>
    <property type="match status" value="1"/>
</dbReference>
<feature type="region of interest" description="Disordered" evidence="2">
    <location>
        <begin position="165"/>
        <end position="188"/>
    </location>
</feature>
<dbReference type="InterPro" id="IPR013783">
    <property type="entry name" value="Ig-like_fold"/>
</dbReference>
<evidence type="ECO:0000256" key="3">
    <source>
        <dbReference type="SAM" id="Phobius"/>
    </source>
</evidence>
<reference evidence="5 6" key="1">
    <citation type="submission" date="2019-07" db="EMBL/GenBank/DDBJ databases">
        <title>Finished genome of Venturia effusa.</title>
        <authorList>
            <person name="Young C.A."/>
            <person name="Cox M.P."/>
            <person name="Ganley A.R.D."/>
            <person name="David W.J."/>
        </authorList>
    </citation>
    <scope>NUCLEOTIDE SEQUENCE [LARGE SCALE GENOMIC DNA]</scope>
    <source>
        <strain evidence="6">albino</strain>
    </source>
</reference>
<proteinExistence type="predicted"/>
<dbReference type="InterPro" id="IPR036116">
    <property type="entry name" value="FN3_sf"/>
</dbReference>
<feature type="compositionally biased region" description="Polar residues" evidence="2">
    <location>
        <begin position="654"/>
        <end position="671"/>
    </location>
</feature>
<dbReference type="Pfam" id="PF00041">
    <property type="entry name" value="fn3"/>
    <property type="match status" value="1"/>
</dbReference>
<keyword evidence="3" id="KW-0812">Transmembrane</keyword>
<dbReference type="OrthoDB" id="5572782at2759"/>
<feature type="coiled-coil region" evidence="1">
    <location>
        <begin position="252"/>
        <end position="420"/>
    </location>
</feature>
<dbReference type="Proteomes" id="UP000316270">
    <property type="component" value="Chromosome 5"/>
</dbReference>
<feature type="compositionally biased region" description="Polar residues" evidence="2">
    <location>
        <begin position="1093"/>
        <end position="1103"/>
    </location>
</feature>
<keyword evidence="3" id="KW-1133">Transmembrane helix</keyword>
<gene>
    <name evidence="5" type="ORF">FKW77_006390</name>
</gene>
<feature type="compositionally biased region" description="Low complexity" evidence="2">
    <location>
        <begin position="616"/>
        <end position="625"/>
    </location>
</feature>
<protein>
    <recommendedName>
        <fullName evidence="4">Fibronectin type-III domain-containing protein</fullName>
    </recommendedName>
</protein>
<keyword evidence="6" id="KW-1185">Reference proteome</keyword>
<dbReference type="STRING" id="50376.A0A517L5J0"/>